<evidence type="ECO:0000256" key="3">
    <source>
        <dbReference type="ARBA" id="ARBA00012251"/>
    </source>
</evidence>
<feature type="compositionally biased region" description="Acidic residues" evidence="10">
    <location>
        <begin position="446"/>
        <end position="459"/>
    </location>
</feature>
<keyword evidence="6" id="KW-0677">Repeat</keyword>
<dbReference type="Pfam" id="PF22605">
    <property type="entry name" value="IBR_2"/>
    <property type="match status" value="1"/>
</dbReference>
<dbReference type="PANTHER" id="PTHR11685">
    <property type="entry name" value="RBR FAMILY RING FINGER AND IBR DOMAIN-CONTAINING"/>
    <property type="match status" value="1"/>
</dbReference>
<name>A0AA43TUW0_9LECA</name>
<dbReference type="GO" id="GO:0016567">
    <property type="term" value="P:protein ubiquitination"/>
    <property type="evidence" value="ECO:0007669"/>
    <property type="project" value="InterPro"/>
</dbReference>
<evidence type="ECO:0000256" key="5">
    <source>
        <dbReference type="ARBA" id="ARBA00022723"/>
    </source>
</evidence>
<evidence type="ECO:0000256" key="2">
    <source>
        <dbReference type="ARBA" id="ARBA00004906"/>
    </source>
</evidence>
<dbReference type="Gene3D" id="1.20.120.1750">
    <property type="match status" value="1"/>
</dbReference>
<evidence type="ECO:0000256" key="6">
    <source>
        <dbReference type="ARBA" id="ARBA00022737"/>
    </source>
</evidence>
<keyword evidence="8" id="KW-0833">Ubl conjugation pathway</keyword>
<reference evidence="13" key="1">
    <citation type="journal article" date="2023" name="Genome Biol. Evol.">
        <title>First Whole Genome Sequence and Flow Cytometry Genome Size Data for the Lichen-Forming Fungus Ramalina farinacea (Ascomycota).</title>
        <authorList>
            <person name="Llewellyn T."/>
            <person name="Mian S."/>
            <person name="Hill R."/>
            <person name="Leitch I.J."/>
            <person name="Gaya E."/>
        </authorList>
    </citation>
    <scope>NUCLEOTIDE SEQUENCE</scope>
    <source>
        <strain evidence="13">LIQ254RAFAR</strain>
    </source>
</reference>
<dbReference type="PROSITE" id="PS50908">
    <property type="entry name" value="RWD"/>
    <property type="match status" value="1"/>
</dbReference>
<dbReference type="Proteomes" id="UP001161017">
    <property type="component" value="Unassembled WGS sequence"/>
</dbReference>
<feature type="domain" description="RING-type" evidence="12">
    <location>
        <begin position="192"/>
        <end position="419"/>
    </location>
</feature>
<feature type="domain" description="RWD" evidence="11">
    <location>
        <begin position="15"/>
        <end position="160"/>
    </location>
</feature>
<feature type="region of interest" description="Disordered" evidence="10">
    <location>
        <begin position="289"/>
        <end position="309"/>
    </location>
</feature>
<dbReference type="InterPro" id="IPR044066">
    <property type="entry name" value="TRIAD_supradom"/>
</dbReference>
<dbReference type="GO" id="GO:0061630">
    <property type="term" value="F:ubiquitin protein ligase activity"/>
    <property type="evidence" value="ECO:0007669"/>
    <property type="project" value="UniProtKB-EC"/>
</dbReference>
<evidence type="ECO:0000313" key="14">
    <source>
        <dbReference type="Proteomes" id="UP001161017"/>
    </source>
</evidence>
<feature type="compositionally biased region" description="Acidic residues" evidence="10">
    <location>
        <begin position="528"/>
        <end position="543"/>
    </location>
</feature>
<evidence type="ECO:0000259" key="11">
    <source>
        <dbReference type="PROSITE" id="PS50908"/>
    </source>
</evidence>
<evidence type="ECO:0000256" key="9">
    <source>
        <dbReference type="ARBA" id="ARBA00022833"/>
    </source>
</evidence>
<dbReference type="SMART" id="SM00647">
    <property type="entry name" value="IBR"/>
    <property type="match status" value="2"/>
</dbReference>
<dbReference type="Gene3D" id="3.10.110.10">
    <property type="entry name" value="Ubiquitin Conjugating Enzyme"/>
    <property type="match status" value="1"/>
</dbReference>
<protein>
    <recommendedName>
        <fullName evidence="3">RBR-type E3 ubiquitin transferase</fullName>
        <ecNumber evidence="3">2.3.2.31</ecNumber>
    </recommendedName>
</protein>
<comment type="pathway">
    <text evidence="2">Protein modification; protein ubiquitination.</text>
</comment>
<dbReference type="InterPro" id="IPR054694">
    <property type="entry name" value="Parkin-like_IBR"/>
</dbReference>
<dbReference type="SMART" id="SM00591">
    <property type="entry name" value="RWD"/>
    <property type="match status" value="1"/>
</dbReference>
<evidence type="ECO:0000256" key="10">
    <source>
        <dbReference type="SAM" id="MobiDB-lite"/>
    </source>
</evidence>
<gene>
    <name evidence="13" type="ORF">OHK93_003680</name>
</gene>
<dbReference type="CDD" id="cd23820">
    <property type="entry name" value="RWD_RNF14"/>
    <property type="match status" value="1"/>
</dbReference>
<evidence type="ECO:0000256" key="7">
    <source>
        <dbReference type="ARBA" id="ARBA00022771"/>
    </source>
</evidence>
<evidence type="ECO:0000256" key="1">
    <source>
        <dbReference type="ARBA" id="ARBA00001798"/>
    </source>
</evidence>
<dbReference type="InterPro" id="IPR031127">
    <property type="entry name" value="E3_UB_ligase_RBR"/>
</dbReference>
<comment type="catalytic activity">
    <reaction evidence="1">
        <text>[E2 ubiquitin-conjugating enzyme]-S-ubiquitinyl-L-cysteine + [acceptor protein]-L-lysine = [E2 ubiquitin-conjugating enzyme]-L-cysteine + [acceptor protein]-N(6)-ubiquitinyl-L-lysine.</text>
        <dbReference type="EC" id="2.3.2.31"/>
    </reaction>
</comment>
<dbReference type="InterPro" id="IPR006575">
    <property type="entry name" value="RWD_dom"/>
</dbReference>
<dbReference type="GO" id="GO:0008270">
    <property type="term" value="F:zinc ion binding"/>
    <property type="evidence" value="ECO:0007669"/>
    <property type="project" value="UniProtKB-KW"/>
</dbReference>
<feature type="region of interest" description="Disordered" evidence="10">
    <location>
        <begin position="430"/>
        <end position="474"/>
    </location>
</feature>
<feature type="compositionally biased region" description="Gly residues" evidence="10">
    <location>
        <begin position="430"/>
        <end position="445"/>
    </location>
</feature>
<dbReference type="SUPFAM" id="SSF57850">
    <property type="entry name" value="RING/U-box"/>
    <property type="match status" value="1"/>
</dbReference>
<dbReference type="EC" id="2.3.2.31" evidence="3"/>
<dbReference type="InterPro" id="IPR016135">
    <property type="entry name" value="UBQ-conjugating_enzyme/RWD"/>
</dbReference>
<comment type="caution">
    <text evidence="13">The sequence shown here is derived from an EMBL/GenBank/DDBJ whole genome shotgun (WGS) entry which is preliminary data.</text>
</comment>
<evidence type="ECO:0000313" key="13">
    <source>
        <dbReference type="EMBL" id="MDI1492466.1"/>
    </source>
</evidence>
<dbReference type="AlphaFoldDB" id="A0AA43TUW0"/>
<keyword evidence="7" id="KW-0863">Zinc-finger</keyword>
<feature type="compositionally biased region" description="Pro residues" evidence="10">
    <location>
        <begin position="465"/>
        <end position="474"/>
    </location>
</feature>
<dbReference type="InterPro" id="IPR002867">
    <property type="entry name" value="IBR_dom"/>
</dbReference>
<dbReference type="EMBL" id="JAPUFD010000019">
    <property type="protein sequence ID" value="MDI1492466.1"/>
    <property type="molecule type" value="Genomic_DNA"/>
</dbReference>
<accession>A0AA43TUW0</accession>
<keyword evidence="9" id="KW-0862">Zinc</keyword>
<proteinExistence type="predicted"/>
<keyword evidence="14" id="KW-1185">Reference proteome</keyword>
<sequence>MAEDDPGEDGDERTIELSALEAIYPEILILPQNHTADNDLKLTLQIQVEPLTPLQIRTPLVSEKTGNLEAPLRTPTSNGLDLQDLHDLSFLPPLTVEFSLSPQYPLHAPPGISLSTQDGWLAKDKIEKLEWSTHNLWEENGRDQVLFTCIDYLVGAAEDAFGIHQVLEVSSDLKVALLDFDLQAKRLKFEKETFECGDFYNTCITEGDVGSVKCLAARCPADSTTHPTKPTPSPPHKADQTLEPSELLQIPLSQETVHRYIKLKRKKLLESDRNTVYCPRQWCQGPAQASAPAISTQPNDNPDPPPPLPAPKDRLAICEDCTFAFCLVCKASWHGEYFTCFPRSRFEITAEERASEEYMKLHTQPCPTCDARAQKTHGCNHMICFKCDTHFCYLCGSYLVKENPYEHFNTPGRPCYMRLWELEAGDDGEFGQGYGGGRAGGVGDFGDGDDDDSDEDDDVQIERLPPVPRPPLRHVPPMIPAPPRAPPVAVAAPADGGGGRGARIRAERNVAVGEAAGLQRFLEMARDDNEDEWDSDEMSDDELDHGMQALDLE</sequence>
<dbReference type="PROSITE" id="PS51873">
    <property type="entry name" value="TRIAD"/>
    <property type="match status" value="1"/>
</dbReference>
<evidence type="ECO:0000256" key="8">
    <source>
        <dbReference type="ARBA" id="ARBA00022786"/>
    </source>
</evidence>
<organism evidence="13 14">
    <name type="scientific">Ramalina farinacea</name>
    <dbReference type="NCBI Taxonomy" id="258253"/>
    <lineage>
        <taxon>Eukaryota</taxon>
        <taxon>Fungi</taxon>
        <taxon>Dikarya</taxon>
        <taxon>Ascomycota</taxon>
        <taxon>Pezizomycotina</taxon>
        <taxon>Lecanoromycetes</taxon>
        <taxon>OSLEUM clade</taxon>
        <taxon>Lecanoromycetidae</taxon>
        <taxon>Lecanorales</taxon>
        <taxon>Lecanorineae</taxon>
        <taxon>Ramalinaceae</taxon>
        <taxon>Ramalina</taxon>
    </lineage>
</organism>
<evidence type="ECO:0000256" key="4">
    <source>
        <dbReference type="ARBA" id="ARBA00022679"/>
    </source>
</evidence>
<dbReference type="InterPro" id="IPR047548">
    <property type="entry name" value="Rcat_RBR_RNF14"/>
</dbReference>
<dbReference type="SUPFAM" id="SSF54495">
    <property type="entry name" value="UBC-like"/>
    <property type="match status" value="1"/>
</dbReference>
<keyword evidence="5" id="KW-0479">Metal-binding</keyword>
<keyword evidence="4" id="KW-0808">Transferase</keyword>
<dbReference type="CDD" id="cd20354">
    <property type="entry name" value="Rcat_RBR_RNF14"/>
    <property type="match status" value="1"/>
</dbReference>
<dbReference type="Pfam" id="PF01485">
    <property type="entry name" value="IBR"/>
    <property type="match status" value="1"/>
</dbReference>
<evidence type="ECO:0000259" key="12">
    <source>
        <dbReference type="PROSITE" id="PS51873"/>
    </source>
</evidence>
<dbReference type="Pfam" id="PF05773">
    <property type="entry name" value="RWD"/>
    <property type="match status" value="1"/>
</dbReference>
<feature type="region of interest" description="Disordered" evidence="10">
    <location>
        <begin position="525"/>
        <end position="553"/>
    </location>
</feature>